<dbReference type="SUPFAM" id="SSF53098">
    <property type="entry name" value="Ribonuclease H-like"/>
    <property type="match status" value="1"/>
</dbReference>
<gene>
    <name evidence="1" type="ORF">PACLA_8A013776</name>
</gene>
<sequence>MKPTVRELLKQFYDRFGRYPKVVQFDEGNEFYNNGVKGILREKNIHFFSTRLTGKKAAVVERFNRTLKTRMWKYFTEQKFTEKKKVWIDVLPNFVASYNHSKHSTIQMKPADVNEHNKDEVWMTLYGYPLSKFPEPKFKVGDRVRDQIYRDTFTKGYTQNYTDDIYVVSEVFRSDPNMYKLVDPDDDDREIEGRFYEHELSPDLSGK</sequence>
<evidence type="ECO:0000313" key="1">
    <source>
        <dbReference type="EMBL" id="CAB4016850.1"/>
    </source>
</evidence>
<dbReference type="PANTHER" id="PTHR46585">
    <property type="entry name" value="INTEGRASE CORE DOMAIN CONTAINING PROTEIN"/>
    <property type="match status" value="1"/>
</dbReference>
<keyword evidence="2" id="KW-1185">Reference proteome</keyword>
<proteinExistence type="predicted"/>
<comment type="caution">
    <text evidence="1">The sequence shown here is derived from an EMBL/GenBank/DDBJ whole genome shotgun (WGS) entry which is preliminary data.</text>
</comment>
<dbReference type="OrthoDB" id="2344127at2759"/>
<dbReference type="PANTHER" id="PTHR46585:SF1">
    <property type="entry name" value="CHROMO DOMAIN-CONTAINING PROTEIN"/>
    <property type="match status" value="1"/>
</dbReference>
<dbReference type="InterPro" id="IPR001584">
    <property type="entry name" value="Integrase_cat-core"/>
</dbReference>
<evidence type="ECO:0000313" key="2">
    <source>
        <dbReference type="Proteomes" id="UP001152795"/>
    </source>
</evidence>
<reference evidence="1" key="1">
    <citation type="submission" date="2020-04" db="EMBL/GenBank/DDBJ databases">
        <authorList>
            <person name="Alioto T."/>
            <person name="Alioto T."/>
            <person name="Gomez Garrido J."/>
        </authorList>
    </citation>
    <scope>NUCLEOTIDE SEQUENCE</scope>
    <source>
        <strain evidence="1">A484AB</strain>
    </source>
</reference>
<dbReference type="GO" id="GO:0003676">
    <property type="term" value="F:nucleic acid binding"/>
    <property type="evidence" value="ECO:0007669"/>
    <property type="project" value="InterPro"/>
</dbReference>
<dbReference type="PROSITE" id="PS50994">
    <property type="entry name" value="INTEGRASE"/>
    <property type="match status" value="1"/>
</dbReference>
<dbReference type="InterPro" id="IPR012337">
    <property type="entry name" value="RNaseH-like_sf"/>
</dbReference>
<accession>A0A7D9ETV4</accession>
<dbReference type="Gene3D" id="3.30.420.10">
    <property type="entry name" value="Ribonuclease H-like superfamily/Ribonuclease H"/>
    <property type="match status" value="1"/>
</dbReference>
<dbReference type="GO" id="GO:0015074">
    <property type="term" value="P:DNA integration"/>
    <property type="evidence" value="ECO:0007669"/>
    <property type="project" value="InterPro"/>
</dbReference>
<dbReference type="Proteomes" id="UP001152795">
    <property type="component" value="Unassembled WGS sequence"/>
</dbReference>
<dbReference type="AlphaFoldDB" id="A0A7D9ETV4"/>
<dbReference type="InterPro" id="IPR036397">
    <property type="entry name" value="RNaseH_sf"/>
</dbReference>
<protein>
    <submittedName>
        <fullName evidence="1">Uncharacterized transposon-derived</fullName>
    </submittedName>
</protein>
<organism evidence="1 2">
    <name type="scientific">Paramuricea clavata</name>
    <name type="common">Red gorgonian</name>
    <name type="synonym">Violescent sea-whip</name>
    <dbReference type="NCBI Taxonomy" id="317549"/>
    <lineage>
        <taxon>Eukaryota</taxon>
        <taxon>Metazoa</taxon>
        <taxon>Cnidaria</taxon>
        <taxon>Anthozoa</taxon>
        <taxon>Octocorallia</taxon>
        <taxon>Malacalcyonacea</taxon>
        <taxon>Plexauridae</taxon>
        <taxon>Paramuricea</taxon>
    </lineage>
</organism>
<dbReference type="EMBL" id="CACRXK020009283">
    <property type="protein sequence ID" value="CAB4016850.1"/>
    <property type="molecule type" value="Genomic_DNA"/>
</dbReference>
<name>A0A7D9ETV4_PARCT</name>